<keyword evidence="4" id="KW-1185">Reference proteome</keyword>
<dbReference type="Pfam" id="PF00595">
    <property type="entry name" value="PDZ"/>
    <property type="match status" value="1"/>
</dbReference>
<dbReference type="OrthoDB" id="7734647at2759"/>
<gene>
    <name evidence="3" type="ORF">SARC_17448</name>
</gene>
<dbReference type="Gene3D" id="2.30.42.10">
    <property type="match status" value="1"/>
</dbReference>
<dbReference type="PROSITE" id="PS50106">
    <property type="entry name" value="PDZ"/>
    <property type="match status" value="1"/>
</dbReference>
<dbReference type="SUPFAM" id="SSF50156">
    <property type="entry name" value="PDZ domain-like"/>
    <property type="match status" value="1"/>
</dbReference>
<dbReference type="RefSeq" id="XP_014143932.1">
    <property type="nucleotide sequence ID" value="XM_014288457.1"/>
</dbReference>
<sequence length="94" mass="10001">MFLIVCIFLALPEVPTEAYASIAAELSGLPTTTSHDSDNALRSTIIQRAGGQRFGLSVSSVNRNIHIALVLKGSPAANAGLRVGDRLHEFNGQR</sequence>
<name>A0A0L0EZW4_9EUKA</name>
<feature type="domain" description="PDZ" evidence="2">
    <location>
        <begin position="42"/>
        <end position="94"/>
    </location>
</feature>
<feature type="signal peptide" evidence="1">
    <location>
        <begin position="1"/>
        <end position="18"/>
    </location>
</feature>
<accession>A0A0L0EZW4</accession>
<evidence type="ECO:0000313" key="4">
    <source>
        <dbReference type="Proteomes" id="UP000054560"/>
    </source>
</evidence>
<protein>
    <recommendedName>
        <fullName evidence="2">PDZ domain-containing protein</fullName>
    </recommendedName>
</protein>
<feature type="non-terminal residue" evidence="3">
    <location>
        <position position="94"/>
    </location>
</feature>
<dbReference type="Proteomes" id="UP000054560">
    <property type="component" value="Unassembled WGS sequence"/>
</dbReference>
<evidence type="ECO:0000313" key="3">
    <source>
        <dbReference type="EMBL" id="KNC70030.1"/>
    </source>
</evidence>
<organism evidence="3 4">
    <name type="scientific">Sphaeroforma arctica JP610</name>
    <dbReference type="NCBI Taxonomy" id="667725"/>
    <lineage>
        <taxon>Eukaryota</taxon>
        <taxon>Ichthyosporea</taxon>
        <taxon>Ichthyophonida</taxon>
        <taxon>Sphaeroforma</taxon>
    </lineage>
</organism>
<evidence type="ECO:0000259" key="2">
    <source>
        <dbReference type="PROSITE" id="PS50106"/>
    </source>
</evidence>
<feature type="chain" id="PRO_5005538323" description="PDZ domain-containing protein" evidence="1">
    <location>
        <begin position="19"/>
        <end position="94"/>
    </location>
</feature>
<dbReference type="InterPro" id="IPR001478">
    <property type="entry name" value="PDZ"/>
</dbReference>
<dbReference type="GeneID" id="25917952"/>
<dbReference type="EMBL" id="KQ252399">
    <property type="protein sequence ID" value="KNC70030.1"/>
    <property type="molecule type" value="Genomic_DNA"/>
</dbReference>
<dbReference type="InterPro" id="IPR036034">
    <property type="entry name" value="PDZ_sf"/>
</dbReference>
<reference evidence="3 4" key="1">
    <citation type="submission" date="2011-02" db="EMBL/GenBank/DDBJ databases">
        <title>The Genome Sequence of Sphaeroforma arctica JP610.</title>
        <authorList>
            <consortium name="The Broad Institute Genome Sequencing Platform"/>
            <person name="Russ C."/>
            <person name="Cuomo C."/>
            <person name="Young S.K."/>
            <person name="Zeng Q."/>
            <person name="Gargeya S."/>
            <person name="Alvarado L."/>
            <person name="Berlin A."/>
            <person name="Chapman S.B."/>
            <person name="Chen Z."/>
            <person name="Freedman E."/>
            <person name="Gellesch M."/>
            <person name="Goldberg J."/>
            <person name="Griggs A."/>
            <person name="Gujja S."/>
            <person name="Heilman E."/>
            <person name="Heiman D."/>
            <person name="Howarth C."/>
            <person name="Mehta T."/>
            <person name="Neiman D."/>
            <person name="Pearson M."/>
            <person name="Roberts A."/>
            <person name="Saif S."/>
            <person name="Shea T."/>
            <person name="Shenoy N."/>
            <person name="Sisk P."/>
            <person name="Stolte C."/>
            <person name="Sykes S."/>
            <person name="White J."/>
            <person name="Yandava C."/>
            <person name="Burger G."/>
            <person name="Gray M.W."/>
            <person name="Holland P.W.H."/>
            <person name="King N."/>
            <person name="Lang F.B.F."/>
            <person name="Roger A.J."/>
            <person name="Ruiz-Trillo I."/>
            <person name="Haas B."/>
            <person name="Nusbaum C."/>
            <person name="Birren B."/>
        </authorList>
    </citation>
    <scope>NUCLEOTIDE SEQUENCE [LARGE SCALE GENOMIC DNA]</scope>
    <source>
        <strain evidence="3 4">JP610</strain>
    </source>
</reference>
<keyword evidence="1" id="KW-0732">Signal</keyword>
<proteinExistence type="predicted"/>
<dbReference type="AlphaFoldDB" id="A0A0L0EZW4"/>
<evidence type="ECO:0000256" key="1">
    <source>
        <dbReference type="SAM" id="SignalP"/>
    </source>
</evidence>